<proteinExistence type="predicted"/>
<organism evidence="2 3">
    <name type="scientific">Apodemus speciosus</name>
    <name type="common">Large Japanese field mouse</name>
    <dbReference type="NCBI Taxonomy" id="105296"/>
    <lineage>
        <taxon>Eukaryota</taxon>
        <taxon>Metazoa</taxon>
        <taxon>Chordata</taxon>
        <taxon>Craniata</taxon>
        <taxon>Vertebrata</taxon>
        <taxon>Euteleostomi</taxon>
        <taxon>Mammalia</taxon>
        <taxon>Eutheria</taxon>
        <taxon>Euarchontoglires</taxon>
        <taxon>Glires</taxon>
        <taxon>Rodentia</taxon>
        <taxon>Myomorpha</taxon>
        <taxon>Muroidea</taxon>
        <taxon>Muridae</taxon>
        <taxon>Murinae</taxon>
        <taxon>Apodemus</taxon>
    </lineage>
</organism>
<dbReference type="Proteomes" id="UP001623349">
    <property type="component" value="Unassembled WGS sequence"/>
</dbReference>
<sequence length="265" mass="30497">MFTLRKELEESRDIHCIYEILKKHLSEKEKQHRERAAETQPATRLRTRDLDLRNTRDTLKEYPGCPGTHSVDQAGLELRNPPTSASQVLGLKACATTPSVEFIHNSLDMEAVYMPTKRWMALQEAQDQHIGAIKIAQKLKDDLQRVEYENSELKVKVKEQAKKIEKLSGYLQNSCEKPEPSSVPTQAGVRETLEALCKDISPMNQTGVRIQSLQSEPSQRKTVQDTNTSGLKSYEQQCIEELRISNAFLYERYKNRRTFQNFKVD</sequence>
<feature type="coiled-coil region" evidence="1">
    <location>
        <begin position="136"/>
        <end position="163"/>
    </location>
</feature>
<accession>A0ABQ0F1A7</accession>
<protein>
    <submittedName>
        <fullName evidence="2">Predicted gene 45861</fullName>
    </submittedName>
</protein>
<keyword evidence="1" id="KW-0175">Coiled coil</keyword>
<dbReference type="EMBL" id="BAAFST010000008">
    <property type="protein sequence ID" value="GAB1293072.1"/>
    <property type="molecule type" value="Genomic_DNA"/>
</dbReference>
<reference evidence="2 3" key="1">
    <citation type="submission" date="2024-08" db="EMBL/GenBank/DDBJ databases">
        <title>The draft genome of Apodemus speciosus.</title>
        <authorList>
            <person name="Nabeshima K."/>
            <person name="Suzuki S."/>
            <person name="Onuma M."/>
        </authorList>
    </citation>
    <scope>NUCLEOTIDE SEQUENCE [LARGE SCALE GENOMIC DNA]</scope>
    <source>
        <strain evidence="2">IB14-021</strain>
    </source>
</reference>
<evidence type="ECO:0000256" key="1">
    <source>
        <dbReference type="SAM" id="Coils"/>
    </source>
</evidence>
<comment type="caution">
    <text evidence="2">The sequence shown here is derived from an EMBL/GenBank/DDBJ whole genome shotgun (WGS) entry which is preliminary data.</text>
</comment>
<evidence type="ECO:0000313" key="2">
    <source>
        <dbReference type="EMBL" id="GAB1293072.1"/>
    </source>
</evidence>
<gene>
    <name evidence="2" type="ORF">APTSU1_000830300</name>
</gene>
<evidence type="ECO:0000313" key="3">
    <source>
        <dbReference type="Proteomes" id="UP001623349"/>
    </source>
</evidence>
<keyword evidence="3" id="KW-1185">Reference proteome</keyword>
<name>A0ABQ0F1A7_APOSI</name>